<dbReference type="SUPFAM" id="SSF52540">
    <property type="entry name" value="P-loop containing nucleoside triphosphate hydrolases"/>
    <property type="match status" value="2"/>
</dbReference>
<evidence type="ECO:0000313" key="7">
    <source>
        <dbReference type="Proteomes" id="UP001500956"/>
    </source>
</evidence>
<feature type="domain" description="FtsK" evidence="5">
    <location>
        <begin position="549"/>
        <end position="733"/>
    </location>
</feature>
<evidence type="ECO:0000256" key="3">
    <source>
        <dbReference type="PROSITE-ProRule" id="PRU00289"/>
    </source>
</evidence>
<sequence>MDGRCGTRVDGGTLVAMPVRLTLHPGEDVELPDGARLGDLRPSLADLARRPELLHRPLQADGTVVEDDGVAGARPLLAGATLRPAGAPQPEAPDVAALRSPWLLAAATGPRAGEPVPLTGAMRLGPVTVRVGAHGRVQVRPTRPAWPLRRRSEPAVLVTERSGREHRRQVRMPCRWRPGALLEVDGTRFAVHPSGQVDLWLAPPEQDGGPGSTPPWGMLATGLVPVVGSIALAVAFRQPLYALFSLVTVVGLLPQLLARRRRRGSGLPARDVGTAAGRVPQPVGTEPARTALRVVAAHQASPAAWRRARQTLARSARDRTGDPPAPATPAELLPDGALAVRGPLDAVRATARSVVVDLAAAGADVTVAGTGRGSWSWCRWIAPGEDERPRVLVVDGADRAGRAAADTAARRGDAVVLCLPSGAGDPASVPSWCRAVVDLDGRGGARRRAPDGTDFVTRHVGVSAAWAERTARRLAGLRGLGRSLTTLADAARGIEAAATVPPAEDRDDPTDRRLPTAVALGALLPTDDPAPRWARAEGWSIPLGCGADGDPVPFDLVADGPHLLVAGTTGAGKSELLQSLVLGLALTRSPADLSFALVDFKGGASFGRCADLPHVVGQVTDLEPGLAGRALAGLRAELRRREHVLARHRVASLDDAPPGTLGRLVVVIDEFRALADDLPEFLPGLLRVAAQGRSLGVHLVLATQRPAGAVGTDVRANVSARIALRVVDAADSHDVVDTAAAARIPVSAPGRAVLRVGSGAPVALQCAHAGATPDAAPAVRRAPSWRSTGPDPDGRSGHLDDPGATPEGNAARTASVSEDPVARTVDRIRQAAARQGHRTGPPPWLPPLPEDVDPDSVPADVADRPEAGLLLALGDEPDRQRRTLVRWQPSDGHLAVLGGARSGRTTALLRLAVSALDAGRPVHALVPASAAALFAPLLDHPGFGTLAGPEDPRRARRLLTLLDRGGPSECLVVVDDVAEMRAALAGSDPWDPLATAVATGSTAFAMSADSAHVGGLASRTGPRLVLLGGDQHADVMRGAPTAMAGTGGVPGRAAWMAGAGPVTCQVLRPMPPRAPAGPRPEPPPRLLPLPTTVDPADLALDGIADIRGTAGAPGPAEDPDSAEALVPLGIGGDAAGPVGLDVRAGALVVGPRGSGRTATLVTITRWAAGRGLLEAVVTRDETLRAAAGDARTCRPTPDEVRALVGGLGPSPGWLVVDDVDALAQSCPVEAETLGAAMLDGLTVIGSSTTQGALMAHRGALAELRGQRTGVVLSPSDRGAEEVFGVSLSDTADAGPPRPGRGALVADGRVVPVQLVLPTAT</sequence>
<dbReference type="Gene3D" id="3.40.50.300">
    <property type="entry name" value="P-loop containing nucleotide triphosphate hydrolases"/>
    <property type="match status" value="2"/>
</dbReference>
<keyword evidence="1 3" id="KW-0547">Nucleotide-binding</keyword>
<dbReference type="InterPro" id="IPR050206">
    <property type="entry name" value="FtsK/SpoIIIE/SftA"/>
</dbReference>
<dbReference type="InterPro" id="IPR003593">
    <property type="entry name" value="AAA+_ATPase"/>
</dbReference>
<dbReference type="PANTHER" id="PTHR22683:SF1">
    <property type="entry name" value="TYPE VII SECRETION SYSTEM PROTEIN ESSC"/>
    <property type="match status" value="1"/>
</dbReference>
<proteinExistence type="predicted"/>
<evidence type="ECO:0000256" key="2">
    <source>
        <dbReference type="ARBA" id="ARBA00022840"/>
    </source>
</evidence>
<dbReference type="Pfam" id="PF01580">
    <property type="entry name" value="FtsK_SpoIIIE"/>
    <property type="match status" value="1"/>
</dbReference>
<dbReference type="InterPro" id="IPR027417">
    <property type="entry name" value="P-loop_NTPase"/>
</dbReference>
<dbReference type="Proteomes" id="UP001500956">
    <property type="component" value="Unassembled WGS sequence"/>
</dbReference>
<organism evidence="6 7">
    <name type="scientific">Isoptericola chiayiensis</name>
    <dbReference type="NCBI Taxonomy" id="579446"/>
    <lineage>
        <taxon>Bacteria</taxon>
        <taxon>Bacillati</taxon>
        <taxon>Actinomycetota</taxon>
        <taxon>Actinomycetes</taxon>
        <taxon>Micrococcales</taxon>
        <taxon>Promicromonosporaceae</taxon>
        <taxon>Isoptericola</taxon>
    </lineage>
</organism>
<accession>A0ABP8Y4B6</accession>
<protein>
    <recommendedName>
        <fullName evidence="5">FtsK domain-containing protein</fullName>
    </recommendedName>
</protein>
<feature type="region of interest" description="Disordered" evidence="4">
    <location>
        <begin position="770"/>
        <end position="859"/>
    </location>
</feature>
<feature type="binding site" evidence="3">
    <location>
        <begin position="567"/>
        <end position="574"/>
    </location>
    <ligand>
        <name>ATP</name>
        <dbReference type="ChEBI" id="CHEBI:30616"/>
    </ligand>
</feature>
<evidence type="ECO:0000313" key="6">
    <source>
        <dbReference type="EMBL" id="GAA4720540.1"/>
    </source>
</evidence>
<dbReference type="SMART" id="SM00382">
    <property type="entry name" value="AAA"/>
    <property type="match status" value="3"/>
</dbReference>
<dbReference type="PROSITE" id="PS50901">
    <property type="entry name" value="FTSK"/>
    <property type="match status" value="1"/>
</dbReference>
<feature type="compositionally biased region" description="Basic and acidic residues" evidence="4">
    <location>
        <begin position="820"/>
        <end position="829"/>
    </location>
</feature>
<evidence type="ECO:0000259" key="5">
    <source>
        <dbReference type="PROSITE" id="PS50901"/>
    </source>
</evidence>
<reference evidence="7" key="1">
    <citation type="journal article" date="2019" name="Int. J. Syst. Evol. Microbiol.">
        <title>The Global Catalogue of Microorganisms (GCM) 10K type strain sequencing project: providing services to taxonomists for standard genome sequencing and annotation.</title>
        <authorList>
            <consortium name="The Broad Institute Genomics Platform"/>
            <consortium name="The Broad Institute Genome Sequencing Center for Infectious Disease"/>
            <person name="Wu L."/>
            <person name="Ma J."/>
        </authorList>
    </citation>
    <scope>NUCLEOTIDE SEQUENCE [LARGE SCALE GENOMIC DNA]</scope>
    <source>
        <strain evidence="7">JCM 18063</strain>
    </source>
</reference>
<evidence type="ECO:0000256" key="4">
    <source>
        <dbReference type="SAM" id="MobiDB-lite"/>
    </source>
</evidence>
<dbReference type="InterPro" id="IPR002543">
    <property type="entry name" value="FtsK_dom"/>
</dbReference>
<feature type="compositionally biased region" description="Basic and acidic residues" evidence="4">
    <location>
        <begin position="792"/>
        <end position="801"/>
    </location>
</feature>
<gene>
    <name evidence="6" type="ORF">GCM10023216_06860</name>
</gene>
<name>A0ABP8Y4B6_9MICO</name>
<comment type="caution">
    <text evidence="6">The sequence shown here is derived from an EMBL/GenBank/DDBJ whole genome shotgun (WGS) entry which is preliminary data.</text>
</comment>
<keyword evidence="7" id="KW-1185">Reference proteome</keyword>
<evidence type="ECO:0000256" key="1">
    <source>
        <dbReference type="ARBA" id="ARBA00022741"/>
    </source>
</evidence>
<feature type="compositionally biased region" description="Pro residues" evidence="4">
    <location>
        <begin position="840"/>
        <end position="849"/>
    </location>
</feature>
<keyword evidence="2 3" id="KW-0067">ATP-binding</keyword>
<feature type="region of interest" description="Disordered" evidence="4">
    <location>
        <begin position="263"/>
        <end position="285"/>
    </location>
</feature>
<dbReference type="PANTHER" id="PTHR22683">
    <property type="entry name" value="SPORULATION PROTEIN RELATED"/>
    <property type="match status" value="1"/>
</dbReference>
<feature type="region of interest" description="Disordered" evidence="4">
    <location>
        <begin position="310"/>
        <end position="332"/>
    </location>
</feature>
<dbReference type="EMBL" id="BAABID010000004">
    <property type="protein sequence ID" value="GAA4720540.1"/>
    <property type="molecule type" value="Genomic_DNA"/>
</dbReference>